<accession>A0A7J7P781</accession>
<keyword evidence="3" id="KW-1185">Reference proteome</keyword>
<evidence type="ECO:0000313" key="1">
    <source>
        <dbReference type="EMBL" id="KAF6160416.1"/>
    </source>
</evidence>
<evidence type="ECO:0000313" key="2">
    <source>
        <dbReference type="EMBL" id="KAF6175289.1"/>
    </source>
</evidence>
<organism evidence="2 3">
    <name type="scientific">Kingdonia uniflora</name>
    <dbReference type="NCBI Taxonomy" id="39325"/>
    <lineage>
        <taxon>Eukaryota</taxon>
        <taxon>Viridiplantae</taxon>
        <taxon>Streptophyta</taxon>
        <taxon>Embryophyta</taxon>
        <taxon>Tracheophyta</taxon>
        <taxon>Spermatophyta</taxon>
        <taxon>Magnoliopsida</taxon>
        <taxon>Ranunculales</taxon>
        <taxon>Circaeasteraceae</taxon>
        <taxon>Kingdonia</taxon>
    </lineage>
</organism>
<dbReference type="Proteomes" id="UP000541444">
    <property type="component" value="Unassembled WGS sequence"/>
</dbReference>
<proteinExistence type="predicted"/>
<evidence type="ECO:0000313" key="3">
    <source>
        <dbReference type="Proteomes" id="UP000541444"/>
    </source>
</evidence>
<dbReference type="EMBL" id="JACGCM010000201">
    <property type="protein sequence ID" value="KAF6175289.1"/>
    <property type="molecule type" value="Genomic_DNA"/>
</dbReference>
<protein>
    <submittedName>
        <fullName evidence="2">Uncharacterized protein</fullName>
    </submittedName>
</protein>
<dbReference type="AlphaFoldDB" id="A0A7J7P781"/>
<feature type="non-terminal residue" evidence="2">
    <location>
        <position position="1"/>
    </location>
</feature>
<reference evidence="2 3" key="1">
    <citation type="journal article" date="2020" name="IScience">
        <title>Genome Sequencing of the Endangered Kingdonia uniflora (Circaeasteraceae, Ranunculales) Reveals Potential Mechanisms of Evolutionary Specialization.</title>
        <authorList>
            <person name="Sun Y."/>
            <person name="Deng T."/>
            <person name="Zhang A."/>
            <person name="Moore M.J."/>
            <person name="Landis J.B."/>
            <person name="Lin N."/>
            <person name="Zhang H."/>
            <person name="Zhang X."/>
            <person name="Huang J."/>
            <person name="Zhang X."/>
            <person name="Sun H."/>
            <person name="Wang H."/>
        </authorList>
    </citation>
    <scope>NUCLEOTIDE SEQUENCE [LARGE SCALE GENOMIC DNA]</scope>
    <source>
        <strain evidence="2">TB1705</strain>
        <tissue evidence="2">Leaf</tissue>
    </source>
</reference>
<comment type="caution">
    <text evidence="2">The sequence shown here is derived from an EMBL/GenBank/DDBJ whole genome shotgun (WGS) entry which is preliminary data.</text>
</comment>
<dbReference type="EMBL" id="JACGCM010001165">
    <property type="protein sequence ID" value="KAF6160416.1"/>
    <property type="molecule type" value="Genomic_DNA"/>
</dbReference>
<name>A0A7J7P781_9MAGN</name>
<gene>
    <name evidence="2" type="ORF">GIB67_000610</name>
    <name evidence="1" type="ORF">GIB67_019185</name>
</gene>
<sequence>QRLKHNTNFTPENTIQSLRLKNRYILHTSFIPTTTCLDGPSFSAVHPRDTSSSKAKA</sequence>